<name>A0A978V5J0_ZIZJJ</name>
<evidence type="ECO:0000256" key="7">
    <source>
        <dbReference type="ARBA" id="ARBA00023136"/>
    </source>
</evidence>
<dbReference type="InterPro" id="IPR032675">
    <property type="entry name" value="LRR_dom_sf"/>
</dbReference>
<comment type="similarity">
    <text evidence="2">Belongs to the RLP family.</text>
</comment>
<evidence type="ECO:0000313" key="10">
    <source>
        <dbReference type="EMBL" id="KAH7522623.1"/>
    </source>
</evidence>
<dbReference type="EMBL" id="JAEACU010000007">
    <property type="protein sequence ID" value="KAH7522623.1"/>
    <property type="molecule type" value="Genomic_DNA"/>
</dbReference>
<evidence type="ECO:0000313" key="11">
    <source>
        <dbReference type="Proteomes" id="UP000813462"/>
    </source>
</evidence>
<evidence type="ECO:0000256" key="9">
    <source>
        <dbReference type="SAM" id="Phobius"/>
    </source>
</evidence>
<dbReference type="PANTHER" id="PTHR27008:SF497">
    <property type="entry name" value="OS11G0695000 PROTEIN"/>
    <property type="match status" value="1"/>
</dbReference>
<protein>
    <submittedName>
        <fullName evidence="10">Uncharacterized protein</fullName>
    </submittedName>
</protein>
<reference evidence="10" key="1">
    <citation type="journal article" date="2021" name="Front. Plant Sci.">
        <title>Chromosome-Scale Genome Assembly for Chinese Sour Jujube and Insights Into Its Genome Evolution and Domestication Signature.</title>
        <authorList>
            <person name="Shen L.-Y."/>
            <person name="Luo H."/>
            <person name="Wang X.-L."/>
            <person name="Wang X.-M."/>
            <person name="Qiu X.-J."/>
            <person name="Liu H."/>
            <person name="Zhou S.-S."/>
            <person name="Jia K.-H."/>
            <person name="Nie S."/>
            <person name="Bao Y.-T."/>
            <person name="Zhang R.-G."/>
            <person name="Yun Q.-Z."/>
            <person name="Chai Y.-H."/>
            <person name="Lu J.-Y."/>
            <person name="Li Y."/>
            <person name="Zhao S.-W."/>
            <person name="Mao J.-F."/>
            <person name="Jia S.-G."/>
            <person name="Mao Y.-M."/>
        </authorList>
    </citation>
    <scope>NUCLEOTIDE SEQUENCE</scope>
    <source>
        <strain evidence="10">AT0</strain>
        <tissue evidence="10">Leaf</tissue>
    </source>
</reference>
<evidence type="ECO:0000256" key="1">
    <source>
        <dbReference type="ARBA" id="ARBA00004167"/>
    </source>
</evidence>
<dbReference type="PRINTS" id="PR00019">
    <property type="entry name" value="LEURICHRPT"/>
</dbReference>
<dbReference type="FunFam" id="3.80.10.10:FF:000111">
    <property type="entry name" value="LRR receptor-like serine/threonine-protein kinase ERECTA"/>
    <property type="match status" value="1"/>
</dbReference>
<dbReference type="PANTHER" id="PTHR27008">
    <property type="entry name" value="OS04G0122200 PROTEIN"/>
    <property type="match status" value="1"/>
</dbReference>
<keyword evidence="3" id="KW-0433">Leucine-rich repeat</keyword>
<proteinExistence type="inferred from homology"/>
<comment type="subcellular location">
    <subcellularLocation>
        <location evidence="1">Membrane</location>
        <topology evidence="1">Single-pass membrane protein</topology>
    </subcellularLocation>
</comment>
<feature type="transmembrane region" description="Helical" evidence="9">
    <location>
        <begin position="161"/>
        <end position="184"/>
    </location>
</feature>
<sequence>MWSLNNVCFINFSVNSLTGYLPSEIGKLVNLQMLDGSYNQLSGSIPQLLSNLKMLQQLNLSHNAFKGNISASIGDLASLESLDLSSNRLSGIIPKSLEKLHYLTYLNLSFNILNGPVPVNGAFANFTLQSFIGNPDLCGNSKLKLLPCPNRTPSKSRKGMFWLKFIISSIAVVILVALLLILYIKRENSKNQPSSENDLSINLGHRYISYYELLKAIDNLSEANLLGS</sequence>
<keyword evidence="5" id="KW-0677">Repeat</keyword>
<evidence type="ECO:0000256" key="4">
    <source>
        <dbReference type="ARBA" id="ARBA00022692"/>
    </source>
</evidence>
<gene>
    <name evidence="10" type="ORF">FEM48_Zijuj07G0158500</name>
</gene>
<evidence type="ECO:0000256" key="3">
    <source>
        <dbReference type="ARBA" id="ARBA00022614"/>
    </source>
</evidence>
<keyword evidence="4 9" id="KW-0812">Transmembrane</keyword>
<keyword evidence="8" id="KW-0325">Glycoprotein</keyword>
<evidence type="ECO:0000256" key="2">
    <source>
        <dbReference type="ARBA" id="ARBA00009592"/>
    </source>
</evidence>
<keyword evidence="6 9" id="KW-1133">Transmembrane helix</keyword>
<dbReference type="Proteomes" id="UP000813462">
    <property type="component" value="Unassembled WGS sequence"/>
</dbReference>
<dbReference type="GO" id="GO:0016020">
    <property type="term" value="C:membrane"/>
    <property type="evidence" value="ECO:0007669"/>
    <property type="project" value="UniProtKB-SubCell"/>
</dbReference>
<dbReference type="AlphaFoldDB" id="A0A978V5J0"/>
<keyword evidence="7 9" id="KW-0472">Membrane</keyword>
<evidence type="ECO:0000256" key="6">
    <source>
        <dbReference type="ARBA" id="ARBA00022989"/>
    </source>
</evidence>
<dbReference type="InterPro" id="IPR051809">
    <property type="entry name" value="Plant_receptor-like_S/T_kinase"/>
</dbReference>
<dbReference type="SUPFAM" id="SSF52058">
    <property type="entry name" value="L domain-like"/>
    <property type="match status" value="1"/>
</dbReference>
<organism evidence="10 11">
    <name type="scientific">Ziziphus jujuba var. spinosa</name>
    <dbReference type="NCBI Taxonomy" id="714518"/>
    <lineage>
        <taxon>Eukaryota</taxon>
        <taxon>Viridiplantae</taxon>
        <taxon>Streptophyta</taxon>
        <taxon>Embryophyta</taxon>
        <taxon>Tracheophyta</taxon>
        <taxon>Spermatophyta</taxon>
        <taxon>Magnoliopsida</taxon>
        <taxon>eudicotyledons</taxon>
        <taxon>Gunneridae</taxon>
        <taxon>Pentapetalae</taxon>
        <taxon>rosids</taxon>
        <taxon>fabids</taxon>
        <taxon>Rosales</taxon>
        <taxon>Rhamnaceae</taxon>
        <taxon>Paliureae</taxon>
        <taxon>Ziziphus</taxon>
    </lineage>
</organism>
<dbReference type="Pfam" id="PF13855">
    <property type="entry name" value="LRR_8"/>
    <property type="match status" value="1"/>
</dbReference>
<evidence type="ECO:0000256" key="5">
    <source>
        <dbReference type="ARBA" id="ARBA00022737"/>
    </source>
</evidence>
<dbReference type="Gene3D" id="3.80.10.10">
    <property type="entry name" value="Ribonuclease Inhibitor"/>
    <property type="match status" value="1"/>
</dbReference>
<comment type="caution">
    <text evidence="10">The sequence shown here is derived from an EMBL/GenBank/DDBJ whole genome shotgun (WGS) entry which is preliminary data.</text>
</comment>
<dbReference type="PROSITE" id="PS51450">
    <property type="entry name" value="LRR"/>
    <property type="match status" value="1"/>
</dbReference>
<dbReference type="InterPro" id="IPR001611">
    <property type="entry name" value="Leu-rich_rpt"/>
</dbReference>
<accession>A0A978V5J0</accession>
<evidence type="ECO:0000256" key="8">
    <source>
        <dbReference type="ARBA" id="ARBA00023180"/>
    </source>
</evidence>